<dbReference type="OrthoDB" id="7442523at2759"/>
<gene>
    <name evidence="1" type="ORF">GE061_013412</name>
</gene>
<evidence type="ECO:0000313" key="1">
    <source>
        <dbReference type="EMBL" id="KAF6210308.1"/>
    </source>
</evidence>
<dbReference type="Proteomes" id="UP000466442">
    <property type="component" value="Linkage Group LG5"/>
</dbReference>
<evidence type="ECO:0000313" key="2">
    <source>
        <dbReference type="Proteomes" id="UP000466442"/>
    </source>
</evidence>
<sequence length="263" mass="29181">MEGFGAGLVNSADEGEDETWSKRWRSIATLQGKQYAIPLGNIGRKFVSILTAEITGVVNRTHTSDRIFVLCATVLQREKIVNSSSDIKRAISKRMELWEEGKVDELIQEAIRCDKKIAKKQYKIPSQQQRARVMTRLVSSGRLRDATRWATERGGCCSGLLMPEQTLSEGTTVRDVLQEKHPPQAVPEVESFLTDNLPTMIDVNVTAGHIENAAHKLKGSAGPSGTDAEQWRNLHGAHSGRLRDAVAALTRLLANNIVEWDRV</sequence>
<proteinExistence type="predicted"/>
<keyword evidence="2" id="KW-1185">Reference proteome</keyword>
<dbReference type="AlphaFoldDB" id="A0A8S9XPZ2"/>
<dbReference type="EMBL" id="WIXP02000005">
    <property type="protein sequence ID" value="KAF6210308.1"/>
    <property type="molecule type" value="Genomic_DNA"/>
</dbReference>
<organism evidence="1 2">
    <name type="scientific">Apolygus lucorum</name>
    <name type="common">Small green plant bug</name>
    <name type="synonym">Lygocoris lucorum</name>
    <dbReference type="NCBI Taxonomy" id="248454"/>
    <lineage>
        <taxon>Eukaryota</taxon>
        <taxon>Metazoa</taxon>
        <taxon>Ecdysozoa</taxon>
        <taxon>Arthropoda</taxon>
        <taxon>Hexapoda</taxon>
        <taxon>Insecta</taxon>
        <taxon>Pterygota</taxon>
        <taxon>Neoptera</taxon>
        <taxon>Paraneoptera</taxon>
        <taxon>Hemiptera</taxon>
        <taxon>Heteroptera</taxon>
        <taxon>Panheteroptera</taxon>
        <taxon>Cimicomorpha</taxon>
        <taxon>Miridae</taxon>
        <taxon>Mirini</taxon>
        <taxon>Apolygus</taxon>
    </lineage>
</organism>
<protein>
    <submittedName>
        <fullName evidence="1">Uncharacterized protein</fullName>
    </submittedName>
</protein>
<reference evidence="1" key="1">
    <citation type="journal article" date="2021" name="Mol. Ecol. Resour.">
        <title>Apolygus lucorum genome provides insights into omnivorousness and mesophyll feeding.</title>
        <authorList>
            <person name="Liu Y."/>
            <person name="Liu H."/>
            <person name="Wang H."/>
            <person name="Huang T."/>
            <person name="Liu B."/>
            <person name="Yang B."/>
            <person name="Yin L."/>
            <person name="Li B."/>
            <person name="Zhang Y."/>
            <person name="Zhang S."/>
            <person name="Jiang F."/>
            <person name="Zhang X."/>
            <person name="Ren Y."/>
            <person name="Wang B."/>
            <person name="Wang S."/>
            <person name="Lu Y."/>
            <person name="Wu K."/>
            <person name="Fan W."/>
            <person name="Wang G."/>
        </authorList>
    </citation>
    <scope>NUCLEOTIDE SEQUENCE</scope>
    <source>
        <strain evidence="1">12Hb</strain>
    </source>
</reference>
<name>A0A8S9XPZ2_APOLU</name>
<accession>A0A8S9XPZ2</accession>
<comment type="caution">
    <text evidence="1">The sequence shown here is derived from an EMBL/GenBank/DDBJ whole genome shotgun (WGS) entry which is preliminary data.</text>
</comment>